<dbReference type="InterPro" id="IPR036388">
    <property type="entry name" value="WH-like_DNA-bd_sf"/>
</dbReference>
<dbReference type="Pfam" id="PF07729">
    <property type="entry name" value="FCD"/>
    <property type="match status" value="1"/>
</dbReference>
<dbReference type="InterPro" id="IPR008920">
    <property type="entry name" value="TF_FadR/GntR_C"/>
</dbReference>
<dbReference type="Pfam" id="PF00392">
    <property type="entry name" value="GntR"/>
    <property type="match status" value="1"/>
</dbReference>
<dbReference type="SMART" id="SM00345">
    <property type="entry name" value="HTH_GNTR"/>
    <property type="match status" value="1"/>
</dbReference>
<accession>A0AB39VWC0</accession>
<keyword evidence="2" id="KW-0238">DNA-binding</keyword>
<feature type="region of interest" description="Disordered" evidence="4">
    <location>
        <begin position="1"/>
        <end position="23"/>
    </location>
</feature>
<dbReference type="PROSITE" id="PS50949">
    <property type="entry name" value="HTH_GNTR"/>
    <property type="match status" value="1"/>
</dbReference>
<name>A0AB39VWC0_9GAMM</name>
<dbReference type="SUPFAM" id="SSF46785">
    <property type="entry name" value="Winged helix' DNA-binding domain"/>
    <property type="match status" value="1"/>
</dbReference>
<dbReference type="SUPFAM" id="SSF48008">
    <property type="entry name" value="GntR ligand-binding domain-like"/>
    <property type="match status" value="1"/>
</dbReference>
<dbReference type="SMART" id="SM00895">
    <property type="entry name" value="FCD"/>
    <property type="match status" value="1"/>
</dbReference>
<dbReference type="Gene3D" id="1.20.120.530">
    <property type="entry name" value="GntR ligand-binding domain-like"/>
    <property type="match status" value="1"/>
</dbReference>
<evidence type="ECO:0000256" key="4">
    <source>
        <dbReference type="SAM" id="MobiDB-lite"/>
    </source>
</evidence>
<dbReference type="InterPro" id="IPR036390">
    <property type="entry name" value="WH_DNA-bd_sf"/>
</dbReference>
<dbReference type="Gene3D" id="1.10.10.10">
    <property type="entry name" value="Winged helix-like DNA-binding domain superfamily/Winged helix DNA-binding domain"/>
    <property type="match status" value="1"/>
</dbReference>
<keyword evidence="1" id="KW-0805">Transcription regulation</keyword>
<organism evidence="6">
    <name type="scientific">Rouxiella sp. WC2420</name>
    <dbReference type="NCBI Taxonomy" id="3234145"/>
    <lineage>
        <taxon>Bacteria</taxon>
        <taxon>Pseudomonadati</taxon>
        <taxon>Pseudomonadota</taxon>
        <taxon>Gammaproteobacteria</taxon>
        <taxon>Enterobacterales</taxon>
        <taxon>Yersiniaceae</taxon>
        <taxon>Rouxiella</taxon>
    </lineage>
</organism>
<sequence>MTNESMSKESASAADPARRKRTDEIVDEIKKTIINDNLVPGDRLPQEKDLTTRFAAGKGTVREALKSLEVQGLIRTRTGPGGGAFIESMSETRAMSLLSNYLFTRQISISDIYALRKALEPVVAVSAIENIDKAGFDKLHELIGIYDHEPADDQERWDQRMAELDFHGVVASYSDNVLLAFICHFLQRLLKDLAVCKDIYKRPEPVQRSEGIEFQYRLIDAMRRKDAQKVEQIMTEHMCHAERAMVALQATIDDRFLEE</sequence>
<dbReference type="AlphaFoldDB" id="A0AB39VWC0"/>
<dbReference type="PRINTS" id="PR00035">
    <property type="entry name" value="HTHGNTR"/>
</dbReference>
<dbReference type="GO" id="GO:0003700">
    <property type="term" value="F:DNA-binding transcription factor activity"/>
    <property type="evidence" value="ECO:0007669"/>
    <property type="project" value="InterPro"/>
</dbReference>
<feature type="domain" description="HTH gntR-type" evidence="5">
    <location>
        <begin position="19"/>
        <end position="89"/>
    </location>
</feature>
<evidence type="ECO:0000256" key="2">
    <source>
        <dbReference type="ARBA" id="ARBA00023125"/>
    </source>
</evidence>
<dbReference type="RefSeq" id="WP_369790390.1">
    <property type="nucleotide sequence ID" value="NZ_CP165628.1"/>
</dbReference>
<evidence type="ECO:0000256" key="1">
    <source>
        <dbReference type="ARBA" id="ARBA00023015"/>
    </source>
</evidence>
<dbReference type="InterPro" id="IPR011711">
    <property type="entry name" value="GntR_C"/>
</dbReference>
<feature type="compositionally biased region" description="Polar residues" evidence="4">
    <location>
        <begin position="1"/>
        <end position="10"/>
    </location>
</feature>
<dbReference type="EMBL" id="CP165628">
    <property type="protein sequence ID" value="XDU74185.1"/>
    <property type="molecule type" value="Genomic_DNA"/>
</dbReference>
<evidence type="ECO:0000256" key="3">
    <source>
        <dbReference type="ARBA" id="ARBA00023163"/>
    </source>
</evidence>
<dbReference type="CDD" id="cd07377">
    <property type="entry name" value="WHTH_GntR"/>
    <property type="match status" value="1"/>
</dbReference>
<dbReference type="PANTHER" id="PTHR43537:SF5">
    <property type="entry name" value="UXU OPERON TRANSCRIPTIONAL REGULATOR"/>
    <property type="match status" value="1"/>
</dbReference>
<keyword evidence="3" id="KW-0804">Transcription</keyword>
<dbReference type="PANTHER" id="PTHR43537">
    <property type="entry name" value="TRANSCRIPTIONAL REGULATOR, GNTR FAMILY"/>
    <property type="match status" value="1"/>
</dbReference>
<protein>
    <submittedName>
        <fullName evidence="6">FadR/GntR family transcriptional regulator</fullName>
    </submittedName>
</protein>
<gene>
    <name evidence="6" type="ORF">AB3G37_08995</name>
</gene>
<reference evidence="6" key="1">
    <citation type="submission" date="2024-07" db="EMBL/GenBank/DDBJ databases">
        <authorList>
            <person name="Biller S.J."/>
        </authorList>
    </citation>
    <scope>NUCLEOTIDE SEQUENCE</scope>
    <source>
        <strain evidence="6">WC2420</strain>
    </source>
</reference>
<evidence type="ECO:0000313" key="6">
    <source>
        <dbReference type="EMBL" id="XDU74185.1"/>
    </source>
</evidence>
<dbReference type="GO" id="GO:0003677">
    <property type="term" value="F:DNA binding"/>
    <property type="evidence" value="ECO:0007669"/>
    <property type="project" value="UniProtKB-KW"/>
</dbReference>
<proteinExistence type="predicted"/>
<dbReference type="InterPro" id="IPR000524">
    <property type="entry name" value="Tscrpt_reg_HTH_GntR"/>
</dbReference>
<evidence type="ECO:0000259" key="5">
    <source>
        <dbReference type="PROSITE" id="PS50949"/>
    </source>
</evidence>